<name>W2QVH8_PHYN3</name>
<evidence type="ECO:0000256" key="5">
    <source>
        <dbReference type="ARBA" id="ARBA00022729"/>
    </source>
</evidence>
<evidence type="ECO:0000256" key="1">
    <source>
        <dbReference type="ARBA" id="ARBA00004340"/>
    </source>
</evidence>
<organism evidence="9 10">
    <name type="scientific">Phytophthora nicotianae (strain INRA-310)</name>
    <name type="common">Phytophthora parasitica</name>
    <dbReference type="NCBI Taxonomy" id="761204"/>
    <lineage>
        <taxon>Eukaryota</taxon>
        <taxon>Sar</taxon>
        <taxon>Stramenopiles</taxon>
        <taxon>Oomycota</taxon>
        <taxon>Peronosporomycetes</taxon>
        <taxon>Peronosporales</taxon>
        <taxon>Peronosporaceae</taxon>
        <taxon>Phytophthora</taxon>
    </lineage>
</organism>
<reference evidence="10" key="1">
    <citation type="submission" date="2011-12" db="EMBL/GenBank/DDBJ databases">
        <authorList>
            <consortium name="The Broad Institute Genome Sequencing Platform"/>
            <person name="Russ C."/>
            <person name="Tyler B."/>
            <person name="Panabieres F."/>
            <person name="Shan W."/>
            <person name="Tripathy S."/>
            <person name="Grunwald N."/>
            <person name="Machado M."/>
            <person name="Young S.K."/>
            <person name="Zeng Q."/>
            <person name="Gargeya S."/>
            <person name="Fitzgerald M."/>
            <person name="Haas B."/>
            <person name="Abouelleil A."/>
            <person name="Alvarado L."/>
            <person name="Arachchi H.M."/>
            <person name="Berlin A."/>
            <person name="Chapman S.B."/>
            <person name="Gearin G."/>
            <person name="Goldberg J."/>
            <person name="Griggs A."/>
            <person name="Gujja S."/>
            <person name="Hansen M."/>
            <person name="Heiman D."/>
            <person name="Howarth C."/>
            <person name="Larimer J."/>
            <person name="Lui A."/>
            <person name="MacDonald P.J.P."/>
            <person name="McCowen C."/>
            <person name="Montmayeur A."/>
            <person name="Murphy C."/>
            <person name="Neiman D."/>
            <person name="Pearson M."/>
            <person name="Priest M."/>
            <person name="Roberts A."/>
            <person name="Saif S."/>
            <person name="Shea T."/>
            <person name="Sisk P."/>
            <person name="Stolte C."/>
            <person name="Sykes S."/>
            <person name="Wortman J."/>
            <person name="Nusbaum C."/>
            <person name="Birren B."/>
        </authorList>
    </citation>
    <scope>NUCLEOTIDE SEQUENCE [LARGE SCALE GENOMIC DNA]</scope>
    <source>
        <strain evidence="10">INRA-310</strain>
    </source>
</reference>
<comment type="similarity">
    <text evidence="3">Belongs to the RxLR effector family.</text>
</comment>
<dbReference type="GO" id="GO:0043657">
    <property type="term" value="C:host cell"/>
    <property type="evidence" value="ECO:0007669"/>
    <property type="project" value="UniProtKB-SubCell"/>
</dbReference>
<evidence type="ECO:0000259" key="8">
    <source>
        <dbReference type="Pfam" id="PF22748"/>
    </source>
</evidence>
<dbReference type="OrthoDB" id="98185at2759"/>
<accession>W2QVH8</accession>
<keyword evidence="4" id="KW-0964">Secreted</keyword>
<dbReference type="Pfam" id="PF22748">
    <property type="entry name" value="PexRD54_WY"/>
    <property type="match status" value="2"/>
</dbReference>
<protein>
    <recommendedName>
        <fullName evidence="8">RxLR effector PexRD54 WY domain-containing protein</fullName>
    </recommendedName>
</protein>
<dbReference type="Proteomes" id="UP000018817">
    <property type="component" value="Unassembled WGS sequence"/>
</dbReference>
<evidence type="ECO:0000256" key="3">
    <source>
        <dbReference type="ARBA" id="ARBA00010400"/>
    </source>
</evidence>
<dbReference type="VEuPathDB" id="FungiDB:PPTG_05680"/>
<evidence type="ECO:0000256" key="4">
    <source>
        <dbReference type="ARBA" id="ARBA00022525"/>
    </source>
</evidence>
<feature type="chain" id="PRO_5004823633" description="RxLR effector PexRD54 WY domain-containing protein" evidence="7">
    <location>
        <begin position="29"/>
        <end position="508"/>
    </location>
</feature>
<dbReference type="RefSeq" id="XP_008897639.1">
    <property type="nucleotide sequence ID" value="XM_008899391.1"/>
</dbReference>
<dbReference type="GeneID" id="20175708"/>
<evidence type="ECO:0000256" key="6">
    <source>
        <dbReference type="ARBA" id="ARBA00023026"/>
    </source>
</evidence>
<evidence type="ECO:0000313" key="10">
    <source>
        <dbReference type="Proteomes" id="UP000018817"/>
    </source>
</evidence>
<gene>
    <name evidence="9" type="ORF">PPTG_05680</name>
</gene>
<evidence type="ECO:0000313" key="9">
    <source>
        <dbReference type="EMBL" id="ETN16479.1"/>
    </source>
</evidence>
<feature type="domain" description="RxLR effector PexRD54 WY" evidence="8">
    <location>
        <begin position="100"/>
        <end position="131"/>
    </location>
</feature>
<sequence length="508" mass="56657">MMTKPSSTIRLSIMKVLATVILLACINASPAASGAKSQPLAINSERNDASVQRFLRTAPVEERRLAINLSGVGQAASGTRSWAANLLHTLQQKWSQRRMKSPNDMFTKLKLHKTGNQLFNSPSFSKWVNYVNKNSKETPEMAIFSTLAYHYSDEALAKMLDAAKKVDGTSVLATKLEKLQTTNWLYAKESPDYVFKVLALDQMGSKTFSSPQFYRWMTFMSKSDTIDPEMAMYRVLGTYHSDAALAKMFAAAKQAESTRALAAQLERIQLKNWVRGGESPNAVFKALALDQMGTSIFSSPLFSRWANFVTKTSPNHPDVTMYRTLGTYYSDDILARMFAMGKQVDSTKTLATNLENIQLTNWANAGKSAESVFNTLKLDKTGGRLFESRVVNTWASYVTKTHDDPNAIMLALLKDKYHDVPLAKMIAAATKVDRTENLVVGLRSEQFKTWFSQGKKPEHVNILLNTAANTDDLTKKVSRDYEIFYGKIKVADTGARPASRPTNGIRIN</sequence>
<dbReference type="AlphaFoldDB" id="W2QVH8"/>
<evidence type="ECO:0000256" key="2">
    <source>
        <dbReference type="ARBA" id="ARBA00004613"/>
    </source>
</evidence>
<proteinExistence type="inferred from homology"/>
<evidence type="ECO:0000256" key="7">
    <source>
        <dbReference type="SAM" id="SignalP"/>
    </source>
</evidence>
<comment type="subcellular location">
    <subcellularLocation>
        <location evidence="1">Host cell</location>
    </subcellularLocation>
    <subcellularLocation>
        <location evidence="2">Secreted</location>
    </subcellularLocation>
</comment>
<dbReference type="OMA" id="TLAYHYS"/>
<dbReference type="InterPro" id="IPR054463">
    <property type="entry name" value="PexRD54_WY"/>
</dbReference>
<keyword evidence="5 7" id="KW-0732">Signal</keyword>
<reference evidence="9 10" key="2">
    <citation type="submission" date="2013-11" db="EMBL/GenBank/DDBJ databases">
        <title>The Genome Sequence of Phytophthora parasitica INRA-310.</title>
        <authorList>
            <consortium name="The Broad Institute Genomics Platform"/>
            <person name="Russ C."/>
            <person name="Tyler B."/>
            <person name="Panabieres F."/>
            <person name="Shan W."/>
            <person name="Tripathy S."/>
            <person name="Grunwald N."/>
            <person name="Machado M."/>
            <person name="Johnson C.S."/>
            <person name="Arredondo F."/>
            <person name="Hong C."/>
            <person name="Coffey M."/>
            <person name="Young S.K."/>
            <person name="Zeng Q."/>
            <person name="Gargeya S."/>
            <person name="Fitzgerald M."/>
            <person name="Abouelleil A."/>
            <person name="Alvarado L."/>
            <person name="Chapman S.B."/>
            <person name="Gainer-Dewar J."/>
            <person name="Goldberg J."/>
            <person name="Griggs A."/>
            <person name="Gujja S."/>
            <person name="Hansen M."/>
            <person name="Howarth C."/>
            <person name="Imamovic A."/>
            <person name="Ireland A."/>
            <person name="Larimer J."/>
            <person name="McCowan C."/>
            <person name="Murphy C."/>
            <person name="Pearson M."/>
            <person name="Poon T.W."/>
            <person name="Priest M."/>
            <person name="Roberts A."/>
            <person name="Saif S."/>
            <person name="Shea T."/>
            <person name="Sykes S."/>
            <person name="Wortman J."/>
            <person name="Nusbaum C."/>
            <person name="Birren B."/>
        </authorList>
    </citation>
    <scope>NUCLEOTIDE SEQUENCE [LARGE SCALE GENOMIC DNA]</scope>
    <source>
        <strain evidence="9 10">INRA-310</strain>
    </source>
</reference>
<dbReference type="EMBL" id="KI669568">
    <property type="protein sequence ID" value="ETN16479.1"/>
    <property type="molecule type" value="Genomic_DNA"/>
</dbReference>
<keyword evidence="6" id="KW-0843">Virulence</keyword>
<feature type="signal peptide" evidence="7">
    <location>
        <begin position="1"/>
        <end position="28"/>
    </location>
</feature>
<dbReference type="GO" id="GO:0005576">
    <property type="term" value="C:extracellular region"/>
    <property type="evidence" value="ECO:0007669"/>
    <property type="project" value="UniProtKB-SubCell"/>
</dbReference>
<feature type="domain" description="RxLR effector PexRD54 WY" evidence="8">
    <location>
        <begin position="180"/>
        <end position="219"/>
    </location>
</feature>